<sequence>MTLAPILAKPSTSEYRYKCKICSKSFNRKNSLVRHERIHSGLKPYSCKVCNKQFTRKDILEGHKLSIKCQRRTQYYTETQAFQQSSSQSGSFQSSTPPPVESSRRTSIASLLSSEADSKIDSNIHSLTNSNEVHSYYYYY</sequence>
<dbReference type="FunFam" id="3.30.160.60:FF:001732">
    <property type="entry name" value="Zgc:162936"/>
    <property type="match status" value="1"/>
</dbReference>
<evidence type="ECO:0000256" key="7">
    <source>
        <dbReference type="PROSITE-ProRule" id="PRU00042"/>
    </source>
</evidence>
<keyword evidence="2" id="KW-0479">Metal-binding</keyword>
<dbReference type="GO" id="GO:0005634">
    <property type="term" value="C:nucleus"/>
    <property type="evidence" value="ECO:0007669"/>
    <property type="project" value="UniProtKB-SubCell"/>
</dbReference>
<dbReference type="PROSITE" id="PS00028">
    <property type="entry name" value="ZINC_FINGER_C2H2_1"/>
    <property type="match status" value="1"/>
</dbReference>
<dbReference type="GO" id="GO:0005694">
    <property type="term" value="C:chromosome"/>
    <property type="evidence" value="ECO:0007669"/>
    <property type="project" value="UniProtKB-ARBA"/>
</dbReference>
<comment type="subcellular location">
    <subcellularLocation>
        <location evidence="1">Nucleus</location>
    </subcellularLocation>
</comment>
<dbReference type="AlphaFoldDB" id="A0A137NRJ2"/>
<evidence type="ECO:0000256" key="5">
    <source>
        <dbReference type="ARBA" id="ARBA00022833"/>
    </source>
</evidence>
<dbReference type="STRING" id="796925.A0A137NRJ2"/>
<keyword evidence="4 7" id="KW-0863">Zinc-finger</keyword>
<feature type="region of interest" description="Disordered" evidence="8">
    <location>
        <begin position="80"/>
        <end position="107"/>
    </location>
</feature>
<dbReference type="GO" id="GO:0000977">
    <property type="term" value="F:RNA polymerase II transcription regulatory region sequence-specific DNA binding"/>
    <property type="evidence" value="ECO:0007669"/>
    <property type="project" value="TreeGrafter"/>
</dbReference>
<dbReference type="PROSITE" id="PS50157">
    <property type="entry name" value="ZINC_FINGER_C2H2_2"/>
    <property type="match status" value="2"/>
</dbReference>
<dbReference type="Pfam" id="PF12874">
    <property type="entry name" value="zf-met"/>
    <property type="match status" value="1"/>
</dbReference>
<keyword evidence="11" id="KW-1185">Reference proteome</keyword>
<dbReference type="FunFam" id="3.30.160.60:FF:001498">
    <property type="entry name" value="Zinc finger protein 404"/>
    <property type="match status" value="1"/>
</dbReference>
<evidence type="ECO:0000313" key="10">
    <source>
        <dbReference type="EMBL" id="KXN65348.1"/>
    </source>
</evidence>
<feature type="domain" description="C2H2-type" evidence="9">
    <location>
        <begin position="17"/>
        <end position="44"/>
    </location>
</feature>
<dbReference type="InterPro" id="IPR013087">
    <property type="entry name" value="Znf_C2H2_type"/>
</dbReference>
<protein>
    <recommendedName>
        <fullName evidence="9">C2H2-type domain-containing protein</fullName>
    </recommendedName>
</protein>
<dbReference type="EMBL" id="KQ964903">
    <property type="protein sequence ID" value="KXN65348.1"/>
    <property type="molecule type" value="Genomic_DNA"/>
</dbReference>
<name>A0A137NRJ2_CONC2</name>
<evidence type="ECO:0000256" key="1">
    <source>
        <dbReference type="ARBA" id="ARBA00004123"/>
    </source>
</evidence>
<organism evidence="10 11">
    <name type="scientific">Conidiobolus coronatus (strain ATCC 28846 / CBS 209.66 / NRRL 28638)</name>
    <name type="common">Delacroixia coronata</name>
    <dbReference type="NCBI Taxonomy" id="796925"/>
    <lineage>
        <taxon>Eukaryota</taxon>
        <taxon>Fungi</taxon>
        <taxon>Fungi incertae sedis</taxon>
        <taxon>Zoopagomycota</taxon>
        <taxon>Entomophthoromycotina</taxon>
        <taxon>Entomophthoromycetes</taxon>
        <taxon>Entomophthorales</taxon>
        <taxon>Ancylistaceae</taxon>
        <taxon>Conidiobolus</taxon>
    </lineage>
</organism>
<dbReference type="GO" id="GO:0000981">
    <property type="term" value="F:DNA-binding transcription factor activity, RNA polymerase II-specific"/>
    <property type="evidence" value="ECO:0007669"/>
    <property type="project" value="TreeGrafter"/>
</dbReference>
<dbReference type="Pfam" id="PF00096">
    <property type="entry name" value="zf-C2H2"/>
    <property type="match status" value="1"/>
</dbReference>
<dbReference type="InterPro" id="IPR036236">
    <property type="entry name" value="Znf_C2H2_sf"/>
</dbReference>
<dbReference type="SMART" id="SM00355">
    <property type="entry name" value="ZnF_C2H2"/>
    <property type="match status" value="2"/>
</dbReference>
<reference evidence="10 11" key="1">
    <citation type="journal article" date="2015" name="Genome Biol. Evol.">
        <title>Phylogenomic analyses indicate that early fungi evolved digesting cell walls of algal ancestors of land plants.</title>
        <authorList>
            <person name="Chang Y."/>
            <person name="Wang S."/>
            <person name="Sekimoto S."/>
            <person name="Aerts A.L."/>
            <person name="Choi C."/>
            <person name="Clum A."/>
            <person name="LaButti K.M."/>
            <person name="Lindquist E.A."/>
            <person name="Yee Ngan C."/>
            <person name="Ohm R.A."/>
            <person name="Salamov A.A."/>
            <person name="Grigoriev I.V."/>
            <person name="Spatafora J.W."/>
            <person name="Berbee M.L."/>
        </authorList>
    </citation>
    <scope>NUCLEOTIDE SEQUENCE [LARGE SCALE GENOMIC DNA]</scope>
    <source>
        <strain evidence="10 11">NRRL 28638</strain>
    </source>
</reference>
<feature type="compositionally biased region" description="Low complexity" evidence="8">
    <location>
        <begin position="80"/>
        <end position="95"/>
    </location>
</feature>
<dbReference type="OrthoDB" id="10018191at2759"/>
<keyword evidence="6" id="KW-0539">Nucleus</keyword>
<dbReference type="PANTHER" id="PTHR14196">
    <property type="entry name" value="ODD-SKIPPED - RELATED"/>
    <property type="match status" value="1"/>
</dbReference>
<feature type="domain" description="C2H2-type" evidence="9">
    <location>
        <begin position="45"/>
        <end position="73"/>
    </location>
</feature>
<evidence type="ECO:0000259" key="9">
    <source>
        <dbReference type="PROSITE" id="PS50157"/>
    </source>
</evidence>
<dbReference type="PANTHER" id="PTHR14196:SF12">
    <property type="entry name" value="ZINC FINGER PROTEIN 208-LIKE"/>
    <property type="match status" value="1"/>
</dbReference>
<evidence type="ECO:0000256" key="4">
    <source>
        <dbReference type="ARBA" id="ARBA00022771"/>
    </source>
</evidence>
<proteinExistence type="predicted"/>
<dbReference type="Proteomes" id="UP000070444">
    <property type="component" value="Unassembled WGS sequence"/>
</dbReference>
<evidence type="ECO:0000256" key="3">
    <source>
        <dbReference type="ARBA" id="ARBA00022737"/>
    </source>
</evidence>
<dbReference type="GO" id="GO:0008270">
    <property type="term" value="F:zinc ion binding"/>
    <property type="evidence" value="ECO:0007669"/>
    <property type="project" value="UniProtKB-KW"/>
</dbReference>
<dbReference type="SUPFAM" id="SSF57667">
    <property type="entry name" value="beta-beta-alpha zinc fingers"/>
    <property type="match status" value="1"/>
</dbReference>
<keyword evidence="3" id="KW-0677">Repeat</keyword>
<evidence type="ECO:0000256" key="2">
    <source>
        <dbReference type="ARBA" id="ARBA00022723"/>
    </source>
</evidence>
<evidence type="ECO:0000256" key="6">
    <source>
        <dbReference type="ARBA" id="ARBA00023242"/>
    </source>
</evidence>
<dbReference type="Gene3D" id="3.30.160.60">
    <property type="entry name" value="Classic Zinc Finger"/>
    <property type="match status" value="2"/>
</dbReference>
<dbReference type="InterPro" id="IPR050717">
    <property type="entry name" value="C2H2-ZF_Transcription_Reg"/>
</dbReference>
<evidence type="ECO:0000256" key="8">
    <source>
        <dbReference type="SAM" id="MobiDB-lite"/>
    </source>
</evidence>
<keyword evidence="5" id="KW-0862">Zinc</keyword>
<accession>A0A137NRJ2</accession>
<evidence type="ECO:0000313" key="11">
    <source>
        <dbReference type="Proteomes" id="UP000070444"/>
    </source>
</evidence>
<dbReference type="GO" id="GO:0045893">
    <property type="term" value="P:positive regulation of DNA-templated transcription"/>
    <property type="evidence" value="ECO:0007669"/>
    <property type="project" value="UniProtKB-ARBA"/>
</dbReference>
<gene>
    <name evidence="10" type="ORF">CONCODRAFT_44544</name>
</gene>